<name>A0AAV1RL04_9ROSI</name>
<dbReference type="AlphaFoldDB" id="A0AAV1RL04"/>
<keyword evidence="1" id="KW-1133">Transmembrane helix</keyword>
<keyword evidence="1" id="KW-0812">Transmembrane</keyword>
<dbReference type="EMBL" id="CAWUPB010000994">
    <property type="protein sequence ID" value="CAK7336413.1"/>
    <property type="molecule type" value="Genomic_DNA"/>
</dbReference>
<reference evidence="2 3" key="1">
    <citation type="submission" date="2024-01" db="EMBL/GenBank/DDBJ databases">
        <authorList>
            <person name="Waweru B."/>
        </authorList>
    </citation>
    <scope>NUCLEOTIDE SEQUENCE [LARGE SCALE GENOMIC DNA]</scope>
</reference>
<protein>
    <submittedName>
        <fullName evidence="2">Uncharacterized protein</fullName>
    </submittedName>
</protein>
<accession>A0AAV1RL04</accession>
<keyword evidence="1" id="KW-0472">Membrane</keyword>
<evidence type="ECO:0000256" key="1">
    <source>
        <dbReference type="SAM" id="Phobius"/>
    </source>
</evidence>
<evidence type="ECO:0000313" key="2">
    <source>
        <dbReference type="EMBL" id="CAK7336413.1"/>
    </source>
</evidence>
<comment type="caution">
    <text evidence="2">The sequence shown here is derived from an EMBL/GenBank/DDBJ whole genome shotgun (WGS) entry which is preliminary data.</text>
</comment>
<evidence type="ECO:0000313" key="3">
    <source>
        <dbReference type="Proteomes" id="UP001314170"/>
    </source>
</evidence>
<gene>
    <name evidence="2" type="ORF">DCAF_LOCUS11421</name>
</gene>
<dbReference type="Proteomes" id="UP001314170">
    <property type="component" value="Unassembled WGS sequence"/>
</dbReference>
<proteinExistence type="predicted"/>
<organism evidence="2 3">
    <name type="scientific">Dovyalis caffra</name>
    <dbReference type="NCBI Taxonomy" id="77055"/>
    <lineage>
        <taxon>Eukaryota</taxon>
        <taxon>Viridiplantae</taxon>
        <taxon>Streptophyta</taxon>
        <taxon>Embryophyta</taxon>
        <taxon>Tracheophyta</taxon>
        <taxon>Spermatophyta</taxon>
        <taxon>Magnoliopsida</taxon>
        <taxon>eudicotyledons</taxon>
        <taxon>Gunneridae</taxon>
        <taxon>Pentapetalae</taxon>
        <taxon>rosids</taxon>
        <taxon>fabids</taxon>
        <taxon>Malpighiales</taxon>
        <taxon>Salicaceae</taxon>
        <taxon>Flacourtieae</taxon>
        <taxon>Dovyalis</taxon>
    </lineage>
</organism>
<feature type="transmembrane region" description="Helical" evidence="1">
    <location>
        <begin position="20"/>
        <end position="42"/>
    </location>
</feature>
<sequence>MEVLLTKSCLCLMATYMWGAYEAIILMLKLLSISLISLSALYSLNCRATKEEEIERLKDELRGRDEEIAMDREYVRETKRLGTTIESMRSDLESVVKSALSRLRALPPLPKQLKEKHRMGEEDLVGAFASIDNTIE</sequence>
<keyword evidence="3" id="KW-1185">Reference proteome</keyword>